<gene>
    <name evidence="7" type="ORF">GCM10025883_18490</name>
</gene>
<evidence type="ECO:0000256" key="6">
    <source>
        <dbReference type="RuleBase" id="RU004466"/>
    </source>
</evidence>
<reference evidence="8" key="1">
    <citation type="journal article" date="2019" name="Int. J. Syst. Evol. Microbiol.">
        <title>The Global Catalogue of Microorganisms (GCM) 10K type strain sequencing project: providing services to taxonomists for standard genome sequencing and annotation.</title>
        <authorList>
            <consortium name="The Broad Institute Genomics Platform"/>
            <consortium name="The Broad Institute Genome Sequencing Center for Infectious Disease"/>
            <person name="Wu L."/>
            <person name="Ma J."/>
        </authorList>
    </citation>
    <scope>NUCLEOTIDE SEQUENCE [LARGE SCALE GENOMIC DNA]</scope>
    <source>
        <strain evidence="8">NBRC 113072</strain>
    </source>
</reference>
<dbReference type="Pfam" id="PF00348">
    <property type="entry name" value="polyprenyl_synt"/>
    <property type="match status" value="1"/>
</dbReference>
<protein>
    <submittedName>
        <fullName evidence="7">Geranylgeranyl pyrophosphate synthase</fullName>
    </submittedName>
</protein>
<evidence type="ECO:0000256" key="4">
    <source>
        <dbReference type="ARBA" id="ARBA00022723"/>
    </source>
</evidence>
<dbReference type="SUPFAM" id="SSF48576">
    <property type="entry name" value="Terpenoid synthases"/>
    <property type="match status" value="1"/>
</dbReference>
<keyword evidence="4" id="KW-0479">Metal-binding</keyword>
<dbReference type="EMBL" id="BSUO01000001">
    <property type="protein sequence ID" value="GMA39804.1"/>
    <property type="molecule type" value="Genomic_DNA"/>
</dbReference>
<dbReference type="InterPro" id="IPR008949">
    <property type="entry name" value="Isoprenoid_synthase_dom_sf"/>
</dbReference>
<dbReference type="Proteomes" id="UP001157126">
    <property type="component" value="Unassembled WGS sequence"/>
</dbReference>
<comment type="similarity">
    <text evidence="2 6">Belongs to the FPP/GGPP synthase family.</text>
</comment>
<evidence type="ECO:0000256" key="2">
    <source>
        <dbReference type="ARBA" id="ARBA00006706"/>
    </source>
</evidence>
<evidence type="ECO:0000313" key="7">
    <source>
        <dbReference type="EMBL" id="GMA39804.1"/>
    </source>
</evidence>
<dbReference type="Gene3D" id="1.10.600.10">
    <property type="entry name" value="Farnesyl Diphosphate Synthase"/>
    <property type="match status" value="1"/>
</dbReference>
<name>A0ABQ6IPJ1_9MICO</name>
<dbReference type="PANTHER" id="PTHR12001:SF85">
    <property type="entry name" value="SHORT CHAIN ISOPRENYL DIPHOSPHATE SYNTHASE"/>
    <property type="match status" value="1"/>
</dbReference>
<keyword evidence="3 6" id="KW-0808">Transferase</keyword>
<evidence type="ECO:0000256" key="3">
    <source>
        <dbReference type="ARBA" id="ARBA00022679"/>
    </source>
</evidence>
<dbReference type="PROSITE" id="PS00723">
    <property type="entry name" value="POLYPRENYL_SYNTHASE_1"/>
    <property type="match status" value="1"/>
</dbReference>
<dbReference type="PANTHER" id="PTHR12001">
    <property type="entry name" value="GERANYLGERANYL PYROPHOSPHATE SYNTHASE"/>
    <property type="match status" value="1"/>
</dbReference>
<organism evidence="7 8">
    <name type="scientific">Mobilicoccus caccae</name>
    <dbReference type="NCBI Taxonomy" id="1859295"/>
    <lineage>
        <taxon>Bacteria</taxon>
        <taxon>Bacillati</taxon>
        <taxon>Actinomycetota</taxon>
        <taxon>Actinomycetes</taxon>
        <taxon>Micrococcales</taxon>
        <taxon>Dermatophilaceae</taxon>
        <taxon>Mobilicoccus</taxon>
    </lineage>
</organism>
<dbReference type="SFLD" id="SFLDS00005">
    <property type="entry name" value="Isoprenoid_Synthase_Type_I"/>
    <property type="match status" value="1"/>
</dbReference>
<dbReference type="CDD" id="cd00685">
    <property type="entry name" value="Trans_IPPS_HT"/>
    <property type="match status" value="1"/>
</dbReference>
<keyword evidence="5" id="KW-0460">Magnesium</keyword>
<evidence type="ECO:0000313" key="8">
    <source>
        <dbReference type="Proteomes" id="UP001157126"/>
    </source>
</evidence>
<comment type="cofactor">
    <cofactor evidence="1">
        <name>Mg(2+)</name>
        <dbReference type="ChEBI" id="CHEBI:18420"/>
    </cofactor>
</comment>
<comment type="caution">
    <text evidence="7">The sequence shown here is derived from an EMBL/GenBank/DDBJ whole genome shotgun (WGS) entry which is preliminary data.</text>
</comment>
<evidence type="ECO:0000256" key="5">
    <source>
        <dbReference type="ARBA" id="ARBA00022842"/>
    </source>
</evidence>
<proteinExistence type="inferred from homology"/>
<dbReference type="RefSeq" id="WP_284305863.1">
    <property type="nucleotide sequence ID" value="NZ_BSUO01000001.1"/>
</dbReference>
<dbReference type="InterPro" id="IPR000092">
    <property type="entry name" value="Polyprenyl_synt"/>
</dbReference>
<keyword evidence="8" id="KW-1185">Reference proteome</keyword>
<evidence type="ECO:0000256" key="1">
    <source>
        <dbReference type="ARBA" id="ARBA00001946"/>
    </source>
</evidence>
<accession>A0ABQ6IPJ1</accession>
<dbReference type="InterPro" id="IPR033749">
    <property type="entry name" value="Polyprenyl_synt_CS"/>
</dbReference>
<sequence>MSASTTTDEHDPQAELDLGPFRALITGELDAEIERQRRVLAPLGADVVPLVDAIADLLAGGKRLRAAFCDWGYRAFGGTHTGGIRTVAAAMEMFQAAALLHDDVMDDSRRRRGRPTAHVVFAEEHARRQWSGPSERYGLAGAILAGNLCLSWCDEMFARADLPAEELARARVVFDEMRSHLMAGQFLDMHVAVTGWDDLDEAARISRSREVVRYKSAQYSVAHPLLIGAQAAGIGTDDAAHLRDYGLALGEAFQFRDDLLGVFGDPEVTGKPAGDDLREGKRTVLLALAWGGAHADDGSAGARLLRERIGDPTLDGPTIEALRETITASGAVERLEALIDEDTARARDALSATTGLTTEGRSALDALIDRATRRDT</sequence>